<dbReference type="KEGG" id="bpb:bpr_IV052"/>
<evidence type="ECO:0000313" key="1">
    <source>
        <dbReference type="EMBL" id="ADL36417.1"/>
    </source>
</evidence>
<geneLocation type="plasmid" evidence="1 2">
    <name>pCY186</name>
</geneLocation>
<name>E0S4T5_BUTPB</name>
<dbReference type="RefSeq" id="WP_013283065.1">
    <property type="nucleotide sequence ID" value="NC_014390.1"/>
</dbReference>
<accession>E0S4T5</accession>
<dbReference type="EMBL" id="CP001813">
    <property type="protein sequence ID" value="ADL36417.1"/>
    <property type="molecule type" value="Genomic_DNA"/>
</dbReference>
<gene>
    <name evidence="1" type="ordered locus">bpr_IV052</name>
</gene>
<dbReference type="Proteomes" id="UP000001299">
    <property type="component" value="Plasmid pCY186"/>
</dbReference>
<evidence type="ECO:0000313" key="2">
    <source>
        <dbReference type="Proteomes" id="UP000001299"/>
    </source>
</evidence>
<protein>
    <submittedName>
        <fullName evidence="1">Uncharacterized protein</fullName>
    </submittedName>
</protein>
<organism evidence="1 2">
    <name type="scientific">Butyrivibrio proteoclasticus (strain ATCC 51982 / DSM 14932 / B316)</name>
    <name type="common">Clostridium proteoclasticum</name>
    <dbReference type="NCBI Taxonomy" id="515622"/>
    <lineage>
        <taxon>Bacteria</taxon>
        <taxon>Bacillati</taxon>
        <taxon>Bacillota</taxon>
        <taxon>Clostridia</taxon>
        <taxon>Lachnospirales</taxon>
        <taxon>Lachnospiraceae</taxon>
        <taxon>Butyrivibrio</taxon>
    </lineage>
</organism>
<proteinExistence type="predicted"/>
<keyword evidence="1" id="KW-0614">Plasmid</keyword>
<dbReference type="HOGENOM" id="CLU_2615318_0_0_9"/>
<reference evidence="1 2" key="1">
    <citation type="journal article" date="2010" name="PLoS ONE">
        <title>The glycobiome of the rumen bacterium Butyrivibrio proteoclasticus B316(T) highlights adaptation to a polysaccharide-rich environment.</title>
        <authorList>
            <person name="Kelly W.J."/>
            <person name="Leahy S.C."/>
            <person name="Altermann E."/>
            <person name="Yeoman C.J."/>
            <person name="Dunne J.C."/>
            <person name="Kong Z."/>
            <person name="Pacheco D.M."/>
            <person name="Li D."/>
            <person name="Noel S.J."/>
            <person name="Moon C.D."/>
            <person name="Cookson A.L."/>
            <person name="Attwood G.T."/>
        </authorList>
    </citation>
    <scope>NUCLEOTIDE SEQUENCE [LARGE SCALE GENOMIC DNA]</scope>
    <source>
        <strain evidence="2">ATCC 51982 / DSM 14932 / B316</strain>
        <plasmid evidence="2">Plasmid pCY186</plasmid>
    </source>
</reference>
<keyword evidence="2" id="KW-1185">Reference proteome</keyword>
<sequence length="78" mass="9207">MDKVAVRNINDLQDALKNVPERSYHIGGYSDSAICLEKTEFGYEVYFAERNKKWDQKLHKTEQEACEDMLGRLEEYMD</sequence>
<dbReference type="AlphaFoldDB" id="E0S4T5"/>